<feature type="transmembrane region" description="Helical" evidence="14">
    <location>
        <begin position="6"/>
        <end position="27"/>
    </location>
</feature>
<dbReference type="FunFam" id="1.20.140.40:FF:000001">
    <property type="entry name" value="Pectinesterase"/>
    <property type="match status" value="1"/>
</dbReference>
<dbReference type="InterPro" id="IPR012334">
    <property type="entry name" value="Pectin_lyas_fold"/>
</dbReference>
<comment type="similarity">
    <text evidence="4">In the C-terminal section; belongs to the pectinesterase family.</text>
</comment>
<dbReference type="Pfam" id="PF01095">
    <property type="entry name" value="Pectinesterase"/>
    <property type="match status" value="1"/>
</dbReference>
<evidence type="ECO:0000256" key="14">
    <source>
        <dbReference type="SAM" id="Phobius"/>
    </source>
</evidence>
<evidence type="ECO:0000256" key="1">
    <source>
        <dbReference type="ARBA" id="ARBA00004191"/>
    </source>
</evidence>
<evidence type="ECO:0000259" key="15">
    <source>
        <dbReference type="SMART" id="SM00856"/>
    </source>
</evidence>
<dbReference type="PROSITE" id="PS00503">
    <property type="entry name" value="PECTINESTERASE_2"/>
    <property type="match status" value="1"/>
</dbReference>
<dbReference type="Gene3D" id="1.20.140.40">
    <property type="entry name" value="Invertase/pectin methylesterase inhibitor family protein"/>
    <property type="match status" value="1"/>
</dbReference>
<dbReference type="EMBL" id="NKQK01000017">
    <property type="protein sequence ID" value="PSS06268.1"/>
    <property type="molecule type" value="Genomic_DNA"/>
</dbReference>
<dbReference type="PANTHER" id="PTHR31707">
    <property type="entry name" value="PECTINESTERASE"/>
    <property type="match status" value="1"/>
</dbReference>
<feature type="domain" description="Pectinesterase inhibitor" evidence="15">
    <location>
        <begin position="44"/>
        <end position="196"/>
    </location>
</feature>
<comment type="similarity">
    <text evidence="3">In the N-terminal section; belongs to the PMEI family.</text>
</comment>
<dbReference type="Pfam" id="PF04043">
    <property type="entry name" value="PMEI"/>
    <property type="match status" value="1"/>
</dbReference>
<reference evidence="17" key="2">
    <citation type="journal article" date="2018" name="BMC Genomics">
        <title>A manually annotated Actinidia chinensis var. chinensis (kiwifruit) genome highlights the challenges associated with draft genomes and gene prediction in plants.</title>
        <authorList>
            <person name="Pilkington S.M."/>
            <person name="Crowhurst R."/>
            <person name="Hilario E."/>
            <person name="Nardozza S."/>
            <person name="Fraser L."/>
            <person name="Peng Y."/>
            <person name="Gunaseelan K."/>
            <person name="Simpson R."/>
            <person name="Tahir J."/>
            <person name="Deroles S.C."/>
            <person name="Templeton K."/>
            <person name="Luo Z."/>
            <person name="Davy M."/>
            <person name="Cheng C."/>
            <person name="McNeilage M."/>
            <person name="Scaglione D."/>
            <person name="Liu Y."/>
            <person name="Zhang Q."/>
            <person name="Datson P."/>
            <person name="De Silva N."/>
            <person name="Gardiner S.E."/>
            <person name="Bassett H."/>
            <person name="Chagne D."/>
            <person name="McCallum J."/>
            <person name="Dzierzon H."/>
            <person name="Deng C."/>
            <person name="Wang Y.Y."/>
            <person name="Barron L."/>
            <person name="Manako K."/>
            <person name="Bowen J."/>
            <person name="Foster T.M."/>
            <person name="Erridge Z.A."/>
            <person name="Tiffin H."/>
            <person name="Waite C.N."/>
            <person name="Davies K.M."/>
            <person name="Grierson E.P."/>
            <person name="Laing W.A."/>
            <person name="Kirk R."/>
            <person name="Chen X."/>
            <person name="Wood M."/>
            <person name="Montefiori M."/>
            <person name="Brummell D.A."/>
            <person name="Schwinn K.E."/>
            <person name="Catanach A."/>
            <person name="Fullerton C."/>
            <person name="Li D."/>
            <person name="Meiyalaghan S."/>
            <person name="Nieuwenhuizen N."/>
            <person name="Read N."/>
            <person name="Prakash R."/>
            <person name="Hunter D."/>
            <person name="Zhang H."/>
            <person name="McKenzie M."/>
            <person name="Knabel M."/>
            <person name="Harris A."/>
            <person name="Allan A.C."/>
            <person name="Gleave A."/>
            <person name="Chen A."/>
            <person name="Janssen B.J."/>
            <person name="Plunkett B."/>
            <person name="Ampomah-Dwamena C."/>
            <person name="Voogd C."/>
            <person name="Leif D."/>
            <person name="Lafferty D."/>
            <person name="Souleyre E.J.F."/>
            <person name="Varkonyi-Gasic E."/>
            <person name="Gambi F."/>
            <person name="Hanley J."/>
            <person name="Yao J.L."/>
            <person name="Cheung J."/>
            <person name="David K.M."/>
            <person name="Warren B."/>
            <person name="Marsh K."/>
            <person name="Snowden K.C."/>
            <person name="Lin-Wang K."/>
            <person name="Brian L."/>
            <person name="Martinez-Sanchez M."/>
            <person name="Wang M."/>
            <person name="Ileperuma N."/>
            <person name="Macnee N."/>
            <person name="Campin R."/>
            <person name="McAtee P."/>
            <person name="Drummond R.S.M."/>
            <person name="Espley R.V."/>
            <person name="Ireland H.S."/>
            <person name="Wu R."/>
            <person name="Atkinson R.G."/>
            <person name="Karunairetnam S."/>
            <person name="Bulley S."/>
            <person name="Chunkath S."/>
            <person name="Hanley Z."/>
            <person name="Storey R."/>
            <person name="Thrimawithana A.H."/>
            <person name="Thomson S."/>
            <person name="David C."/>
            <person name="Testolin R."/>
            <person name="Huang H."/>
            <person name="Hellens R.P."/>
            <person name="Schaffer R.J."/>
        </authorList>
    </citation>
    <scope>NUCLEOTIDE SEQUENCE [LARGE SCALE GENOMIC DNA]</scope>
    <source>
        <strain evidence="17">cv. Red5</strain>
    </source>
</reference>
<comment type="catalytic activity">
    <reaction evidence="11 13">
        <text>[(1-&gt;4)-alpha-D-galacturonosyl methyl ester](n) + n H2O = [(1-&gt;4)-alpha-D-galacturonosyl](n) + n methanol + n H(+)</text>
        <dbReference type="Rhea" id="RHEA:22380"/>
        <dbReference type="Rhea" id="RHEA-COMP:14570"/>
        <dbReference type="Rhea" id="RHEA-COMP:14573"/>
        <dbReference type="ChEBI" id="CHEBI:15377"/>
        <dbReference type="ChEBI" id="CHEBI:15378"/>
        <dbReference type="ChEBI" id="CHEBI:17790"/>
        <dbReference type="ChEBI" id="CHEBI:140522"/>
        <dbReference type="ChEBI" id="CHEBI:140523"/>
        <dbReference type="EC" id="3.1.1.11"/>
    </reaction>
</comment>
<dbReference type="FunCoup" id="A0A2R6QDR3">
    <property type="interactions" value="124"/>
</dbReference>
<dbReference type="Gramene" id="PSS06268">
    <property type="protein sequence ID" value="PSS06268"/>
    <property type="gene ID" value="CEY00_Acc19720"/>
</dbReference>
<dbReference type="GO" id="GO:0030599">
    <property type="term" value="F:pectinesterase activity"/>
    <property type="evidence" value="ECO:0007669"/>
    <property type="project" value="UniProtKB-UniRule"/>
</dbReference>
<dbReference type="InterPro" id="IPR011050">
    <property type="entry name" value="Pectin_lyase_fold/virulence"/>
</dbReference>
<evidence type="ECO:0000256" key="4">
    <source>
        <dbReference type="ARBA" id="ARBA00007786"/>
    </source>
</evidence>
<evidence type="ECO:0000256" key="8">
    <source>
        <dbReference type="ARBA" id="ARBA00022801"/>
    </source>
</evidence>
<evidence type="ECO:0000256" key="12">
    <source>
        <dbReference type="PROSITE-ProRule" id="PRU10040"/>
    </source>
</evidence>
<evidence type="ECO:0000256" key="13">
    <source>
        <dbReference type="RuleBase" id="RU000589"/>
    </source>
</evidence>
<organism evidence="16 17">
    <name type="scientific">Actinidia chinensis var. chinensis</name>
    <name type="common">Chinese soft-hair kiwi</name>
    <dbReference type="NCBI Taxonomy" id="1590841"/>
    <lineage>
        <taxon>Eukaryota</taxon>
        <taxon>Viridiplantae</taxon>
        <taxon>Streptophyta</taxon>
        <taxon>Embryophyta</taxon>
        <taxon>Tracheophyta</taxon>
        <taxon>Spermatophyta</taxon>
        <taxon>Magnoliopsida</taxon>
        <taxon>eudicotyledons</taxon>
        <taxon>Gunneridae</taxon>
        <taxon>Pentapetalae</taxon>
        <taxon>asterids</taxon>
        <taxon>Ericales</taxon>
        <taxon>Actinidiaceae</taxon>
        <taxon>Actinidia</taxon>
    </lineage>
</organism>
<proteinExistence type="inferred from homology"/>
<dbReference type="EC" id="3.1.1.11" evidence="5 13"/>
<dbReference type="AlphaFoldDB" id="A0A2R6QDR3"/>
<keyword evidence="10" id="KW-0961">Cell wall biogenesis/degradation</keyword>
<evidence type="ECO:0000313" key="17">
    <source>
        <dbReference type="Proteomes" id="UP000241394"/>
    </source>
</evidence>
<keyword evidence="14" id="KW-0812">Transmembrane</keyword>
<dbReference type="InterPro" id="IPR035513">
    <property type="entry name" value="Invertase/methylesterase_inhib"/>
</dbReference>
<dbReference type="OrthoDB" id="2019149at2759"/>
<evidence type="ECO:0000256" key="3">
    <source>
        <dbReference type="ARBA" id="ARBA00006027"/>
    </source>
</evidence>
<keyword evidence="9 13" id="KW-0063">Aspartyl esterase</keyword>
<dbReference type="STRING" id="1590841.A0A2R6QDR3"/>
<dbReference type="SMART" id="SM00856">
    <property type="entry name" value="PMEI"/>
    <property type="match status" value="1"/>
</dbReference>
<dbReference type="UniPathway" id="UPA00545">
    <property type="reaction ID" value="UER00823"/>
</dbReference>
<dbReference type="Gene3D" id="2.160.20.10">
    <property type="entry name" value="Single-stranded right-handed beta-helix, Pectin lyase-like"/>
    <property type="match status" value="1"/>
</dbReference>
<accession>A0A2R6QDR3</accession>
<dbReference type="GO" id="GO:0045490">
    <property type="term" value="P:pectin catabolic process"/>
    <property type="evidence" value="ECO:0007669"/>
    <property type="project" value="UniProtKB-UniRule"/>
</dbReference>
<protein>
    <recommendedName>
        <fullName evidence="5 13">Pectinesterase</fullName>
        <ecNumber evidence="5 13">3.1.1.11</ecNumber>
    </recommendedName>
</protein>
<sequence length="593" mass="64608">MAVGKVVASFVSILLVVGVVIGVVAFASKHNGANANKETATVSTSSKVVTTICAATNYKDTCMNSLGNVAKNESATPKDYIVAAIQAAIEEAKKSFNVTESIKFDFEKNPTQKMAVDDCKDLLQSAVEDLQAAFSMVGDSELHTLNDRVFEVLNWFTAVVSYQQSCLDELQVPELKSPIENGMLNATQLTSNAINIVAKITEILQAFNINIDSFKTNSTNSRKLLQVTEVGHDGYPTWFPVGDRKLLEAHAAHRHGGHHHHHHHQAAGGAGVTPNAVVAQDGSGQYKTISAAVAAIPQKYQGRWIIYVKAGIYSEYVTIPKSATDVFMYGDGPTKTIVTGSKNFAIGKVPTMQTATFAVVGKGFIAKGMGFRNTAGTQGHQAVAFRSQSDMSAYVDCRFEGYQDTLYYQSNRQLYRNCFISGTIDFIFGRGTALIQNSEIQIRMPEPNQQNTVTADGNHEENGIAGLVLQNCRITAEPELFPKRLTIKNYLGRPWDKFSTTAVIESEIGDLIQPEGWMVWATAPNHETATVVEYGNRGAGANTDKRVKWRKFKAITNKNEALKYTAAVHLEGGKTPSKWLAGTGVPVDMSLIH</sequence>
<keyword evidence="14" id="KW-0472">Membrane</keyword>
<keyword evidence="14" id="KW-1133">Transmembrane helix</keyword>
<name>A0A2R6QDR3_ACTCC</name>
<dbReference type="FunFam" id="2.160.20.10:FF:000029">
    <property type="entry name" value="Pectinesterase 4"/>
    <property type="match status" value="1"/>
</dbReference>
<dbReference type="InParanoid" id="A0A2R6QDR3"/>
<evidence type="ECO:0000256" key="9">
    <source>
        <dbReference type="ARBA" id="ARBA00023085"/>
    </source>
</evidence>
<keyword evidence="7" id="KW-0964">Secreted</keyword>
<dbReference type="NCBIfam" id="TIGR01614">
    <property type="entry name" value="PME_inhib"/>
    <property type="match status" value="1"/>
</dbReference>
<comment type="pathway">
    <text evidence="2 13">Glycan metabolism; pectin degradation; 2-dehydro-3-deoxy-D-gluconate from pectin: step 1/5.</text>
</comment>
<dbReference type="InterPro" id="IPR000070">
    <property type="entry name" value="Pectinesterase_cat"/>
</dbReference>
<reference evidence="16 17" key="1">
    <citation type="submission" date="2017-07" db="EMBL/GenBank/DDBJ databases">
        <title>An improved, manually edited Actinidia chinensis var. chinensis (kiwifruit) genome highlights the challenges associated with draft genomes and gene prediction in plants.</title>
        <authorList>
            <person name="Pilkington S."/>
            <person name="Crowhurst R."/>
            <person name="Hilario E."/>
            <person name="Nardozza S."/>
            <person name="Fraser L."/>
            <person name="Peng Y."/>
            <person name="Gunaseelan K."/>
            <person name="Simpson R."/>
            <person name="Tahir J."/>
            <person name="Deroles S."/>
            <person name="Templeton K."/>
            <person name="Luo Z."/>
            <person name="Davy M."/>
            <person name="Cheng C."/>
            <person name="Mcneilage M."/>
            <person name="Scaglione D."/>
            <person name="Liu Y."/>
            <person name="Zhang Q."/>
            <person name="Datson P."/>
            <person name="De Silva N."/>
            <person name="Gardiner S."/>
            <person name="Bassett H."/>
            <person name="Chagne D."/>
            <person name="Mccallum J."/>
            <person name="Dzierzon H."/>
            <person name="Deng C."/>
            <person name="Wang Y.-Y."/>
            <person name="Barron N."/>
            <person name="Manako K."/>
            <person name="Bowen J."/>
            <person name="Foster T."/>
            <person name="Erridge Z."/>
            <person name="Tiffin H."/>
            <person name="Waite C."/>
            <person name="Davies K."/>
            <person name="Grierson E."/>
            <person name="Laing W."/>
            <person name="Kirk R."/>
            <person name="Chen X."/>
            <person name="Wood M."/>
            <person name="Montefiori M."/>
            <person name="Brummell D."/>
            <person name="Schwinn K."/>
            <person name="Catanach A."/>
            <person name="Fullerton C."/>
            <person name="Li D."/>
            <person name="Meiyalaghan S."/>
            <person name="Nieuwenhuizen N."/>
            <person name="Read N."/>
            <person name="Prakash R."/>
            <person name="Hunter D."/>
            <person name="Zhang H."/>
            <person name="Mckenzie M."/>
            <person name="Knabel M."/>
            <person name="Harris A."/>
            <person name="Allan A."/>
            <person name="Chen A."/>
            <person name="Janssen B."/>
            <person name="Plunkett B."/>
            <person name="Dwamena C."/>
            <person name="Voogd C."/>
            <person name="Leif D."/>
            <person name="Lafferty D."/>
            <person name="Souleyre E."/>
            <person name="Varkonyi-Gasic E."/>
            <person name="Gambi F."/>
            <person name="Hanley J."/>
            <person name="Yao J.-L."/>
            <person name="Cheung J."/>
            <person name="David K."/>
            <person name="Warren B."/>
            <person name="Marsh K."/>
            <person name="Snowden K."/>
            <person name="Lin-Wang K."/>
            <person name="Brian L."/>
            <person name="Martinez-Sanchez M."/>
            <person name="Wang M."/>
            <person name="Ileperuma N."/>
            <person name="Macnee N."/>
            <person name="Campin R."/>
            <person name="Mcatee P."/>
            <person name="Drummond R."/>
            <person name="Espley R."/>
            <person name="Ireland H."/>
            <person name="Wu R."/>
            <person name="Atkinson R."/>
            <person name="Karunairetnam S."/>
            <person name="Bulley S."/>
            <person name="Chunkath S."/>
            <person name="Hanley Z."/>
            <person name="Storey R."/>
            <person name="Thrimawithana A."/>
            <person name="Thomson S."/>
            <person name="David C."/>
            <person name="Testolin R."/>
        </authorList>
    </citation>
    <scope>NUCLEOTIDE SEQUENCE [LARGE SCALE GENOMIC DNA]</scope>
    <source>
        <strain evidence="17">cv. Red5</strain>
        <tissue evidence="16">Young leaf</tissue>
    </source>
</reference>
<evidence type="ECO:0000256" key="11">
    <source>
        <dbReference type="ARBA" id="ARBA00047928"/>
    </source>
</evidence>
<keyword evidence="6" id="KW-0134">Cell wall</keyword>
<dbReference type="SUPFAM" id="SSF51126">
    <property type="entry name" value="Pectin lyase-like"/>
    <property type="match status" value="1"/>
</dbReference>
<dbReference type="SUPFAM" id="SSF101148">
    <property type="entry name" value="Plant invertase/pectin methylesterase inhibitor"/>
    <property type="match status" value="1"/>
</dbReference>
<dbReference type="GO" id="GO:0042545">
    <property type="term" value="P:cell wall modification"/>
    <property type="evidence" value="ECO:0007669"/>
    <property type="project" value="UniProtKB-UniRule"/>
</dbReference>
<gene>
    <name evidence="16" type="ORF">CEY00_Acc19720</name>
</gene>
<comment type="subcellular location">
    <subcellularLocation>
        <location evidence="1">Secreted</location>
        <location evidence="1">Cell wall</location>
    </subcellularLocation>
</comment>
<evidence type="ECO:0000313" key="16">
    <source>
        <dbReference type="EMBL" id="PSS06268.1"/>
    </source>
</evidence>
<evidence type="ECO:0000256" key="7">
    <source>
        <dbReference type="ARBA" id="ARBA00022525"/>
    </source>
</evidence>
<keyword evidence="8 13" id="KW-0378">Hydrolase</keyword>
<keyword evidence="17" id="KW-1185">Reference proteome</keyword>
<dbReference type="OMA" id="FCQATEF"/>
<evidence type="ECO:0000256" key="10">
    <source>
        <dbReference type="ARBA" id="ARBA00023316"/>
    </source>
</evidence>
<dbReference type="CDD" id="cd15798">
    <property type="entry name" value="PMEI-like_3"/>
    <property type="match status" value="1"/>
</dbReference>
<comment type="caution">
    <text evidence="16">The sequence shown here is derived from an EMBL/GenBank/DDBJ whole genome shotgun (WGS) entry which is preliminary data.</text>
</comment>
<evidence type="ECO:0000256" key="6">
    <source>
        <dbReference type="ARBA" id="ARBA00022512"/>
    </source>
</evidence>
<dbReference type="InterPro" id="IPR033131">
    <property type="entry name" value="Pectinesterase_Asp_AS"/>
</dbReference>
<dbReference type="GO" id="GO:0004857">
    <property type="term" value="F:enzyme inhibitor activity"/>
    <property type="evidence" value="ECO:0007669"/>
    <property type="project" value="InterPro"/>
</dbReference>
<evidence type="ECO:0000256" key="2">
    <source>
        <dbReference type="ARBA" id="ARBA00005184"/>
    </source>
</evidence>
<dbReference type="InterPro" id="IPR006501">
    <property type="entry name" value="Pectinesterase_inhib_dom"/>
</dbReference>
<dbReference type="Proteomes" id="UP000241394">
    <property type="component" value="Chromosome LG17"/>
</dbReference>
<feature type="active site" evidence="12">
    <location>
        <position position="425"/>
    </location>
</feature>
<evidence type="ECO:0000256" key="5">
    <source>
        <dbReference type="ARBA" id="ARBA00013229"/>
    </source>
</evidence>